<evidence type="ECO:0000256" key="18">
    <source>
        <dbReference type="ARBA" id="ARBA00049251"/>
    </source>
</evidence>
<evidence type="ECO:0000256" key="10">
    <source>
        <dbReference type="ARBA" id="ARBA00023160"/>
    </source>
</evidence>
<dbReference type="GO" id="GO:0019166">
    <property type="term" value="F:trans-2-enoyl-CoA reductase (NADPH) activity"/>
    <property type="evidence" value="ECO:0007669"/>
    <property type="project" value="UniProtKB-EC"/>
</dbReference>
<keyword evidence="7" id="KW-0560">Oxidoreductase</keyword>
<evidence type="ECO:0000256" key="20">
    <source>
        <dbReference type="ARBA" id="ARBA00049559"/>
    </source>
</evidence>
<evidence type="ECO:0000256" key="4">
    <source>
        <dbReference type="ARBA" id="ARBA00022553"/>
    </source>
</evidence>
<evidence type="ECO:0000256" key="1">
    <source>
        <dbReference type="ARBA" id="ARBA00004275"/>
    </source>
</evidence>
<comment type="catalytic activity">
    <reaction evidence="19">
        <text>(2E)-decenoyl-CoA + NADPH + H(+) = decanoyl-CoA + NADP(+)</text>
        <dbReference type="Rhea" id="RHEA:44960"/>
        <dbReference type="ChEBI" id="CHEBI:15378"/>
        <dbReference type="ChEBI" id="CHEBI:57783"/>
        <dbReference type="ChEBI" id="CHEBI:58349"/>
        <dbReference type="ChEBI" id="CHEBI:61406"/>
        <dbReference type="ChEBI" id="CHEBI:61430"/>
    </reaction>
    <physiologicalReaction direction="left-to-right" evidence="19">
        <dbReference type="Rhea" id="RHEA:44961"/>
    </physiologicalReaction>
</comment>
<dbReference type="EC" id="1.3.1.38" evidence="13"/>
<dbReference type="InterPro" id="IPR002347">
    <property type="entry name" value="SDR_fam"/>
</dbReference>
<comment type="catalytic activity">
    <reaction evidence="17">
        <text>(2E)-hexenoyl-CoA + NADPH + H(+) = hexanoyl-CoA + NADP(+)</text>
        <dbReference type="Rhea" id="RHEA:44956"/>
        <dbReference type="ChEBI" id="CHEBI:15378"/>
        <dbReference type="ChEBI" id="CHEBI:57783"/>
        <dbReference type="ChEBI" id="CHEBI:58349"/>
        <dbReference type="ChEBI" id="CHEBI:62077"/>
        <dbReference type="ChEBI" id="CHEBI:62620"/>
    </reaction>
    <physiologicalReaction direction="left-to-right" evidence="17">
        <dbReference type="Rhea" id="RHEA:44957"/>
    </physiologicalReaction>
</comment>
<evidence type="ECO:0000313" key="22">
    <source>
        <dbReference type="Proteomes" id="UP000008743"/>
    </source>
</evidence>
<protein>
    <recommendedName>
        <fullName evidence="14">Peroxisomal trans-2-enoyl-CoA reductase</fullName>
        <ecNumber evidence="13">1.3.1.38</ecNumber>
    </recommendedName>
</protein>
<evidence type="ECO:0000256" key="19">
    <source>
        <dbReference type="ARBA" id="ARBA00049386"/>
    </source>
</evidence>
<evidence type="ECO:0000256" key="15">
    <source>
        <dbReference type="ARBA" id="ARBA00047570"/>
    </source>
</evidence>
<dbReference type="EMBL" id="KE346360">
    <property type="protein sequence ID" value="KJE88412.1"/>
    <property type="molecule type" value="Genomic_DNA"/>
</dbReference>
<dbReference type="Pfam" id="PF13561">
    <property type="entry name" value="adh_short_C2"/>
    <property type="match status" value="1"/>
</dbReference>
<evidence type="ECO:0000256" key="11">
    <source>
        <dbReference type="ARBA" id="ARBA00037124"/>
    </source>
</evidence>
<proteinExistence type="predicted"/>
<comment type="subunit">
    <text evidence="12">Interacts with PEX5, probably required to target it into peroxisomes.</text>
</comment>
<evidence type="ECO:0000256" key="17">
    <source>
        <dbReference type="ARBA" id="ARBA00049108"/>
    </source>
</evidence>
<comment type="subcellular location">
    <subcellularLocation>
        <location evidence="1">Peroxisome</location>
    </subcellularLocation>
</comment>
<comment type="catalytic activity">
    <reaction evidence="16">
        <text>(2E)-tetradecenoyl-CoA + NADPH + H(+) = tetradecanoyl-CoA + NADP(+)</text>
        <dbReference type="Rhea" id="RHEA:44968"/>
        <dbReference type="ChEBI" id="CHEBI:15378"/>
        <dbReference type="ChEBI" id="CHEBI:57385"/>
        <dbReference type="ChEBI" id="CHEBI:57783"/>
        <dbReference type="ChEBI" id="CHEBI:58349"/>
        <dbReference type="ChEBI" id="CHEBI:61405"/>
    </reaction>
    <physiologicalReaction direction="left-to-right" evidence="16">
        <dbReference type="Rhea" id="RHEA:44969"/>
    </physiologicalReaction>
</comment>
<dbReference type="Gene3D" id="3.40.50.720">
    <property type="entry name" value="NAD(P)-binding Rossmann-like Domain"/>
    <property type="match status" value="1"/>
</dbReference>
<gene>
    <name evidence="21" type="ORF">CAOG_009262</name>
</gene>
<organism evidence="21 22">
    <name type="scientific">Capsaspora owczarzaki (strain ATCC 30864)</name>
    <dbReference type="NCBI Taxonomy" id="595528"/>
    <lineage>
        <taxon>Eukaryota</taxon>
        <taxon>Filasterea</taxon>
        <taxon>Capsaspora</taxon>
    </lineage>
</organism>
<evidence type="ECO:0000256" key="2">
    <source>
        <dbReference type="ARBA" id="ARBA00005189"/>
    </source>
</evidence>
<evidence type="ECO:0000313" key="21">
    <source>
        <dbReference type="EMBL" id="KJE88412.1"/>
    </source>
</evidence>
<dbReference type="PhylomeDB" id="A0A0D2VFB4"/>
<dbReference type="InterPro" id="IPR052388">
    <property type="entry name" value="Peroxisomal_t2-enoyl-CoA_red"/>
</dbReference>
<comment type="catalytic activity">
    <reaction evidence="20">
        <text>(2E)-octenoyl-CoA + NADPH + H(+) = octanoyl-CoA + NADP(+)</text>
        <dbReference type="Rhea" id="RHEA:44952"/>
        <dbReference type="ChEBI" id="CHEBI:15378"/>
        <dbReference type="ChEBI" id="CHEBI:57386"/>
        <dbReference type="ChEBI" id="CHEBI:57783"/>
        <dbReference type="ChEBI" id="CHEBI:58349"/>
        <dbReference type="ChEBI" id="CHEBI:62242"/>
    </reaction>
    <physiologicalReaction direction="left-to-right" evidence="20">
        <dbReference type="Rhea" id="RHEA:44953"/>
    </physiologicalReaction>
</comment>
<dbReference type="SUPFAM" id="SSF51735">
    <property type="entry name" value="NAD(P)-binding Rossmann-fold domains"/>
    <property type="match status" value="1"/>
</dbReference>
<sequence>MTPAATEAALKQIPLGRFGTADEVADTVAFLVSASYITGQNIVVDGGLSNLPAYLCGIHHRDTRLYLVEDRGAASPENQSRWLSSSV</sequence>
<evidence type="ECO:0000256" key="6">
    <source>
        <dbReference type="ARBA" id="ARBA00022857"/>
    </source>
</evidence>
<keyword evidence="4" id="KW-0597">Phosphoprotein</keyword>
<dbReference type="STRING" id="595528.A0A0D2VFB4"/>
<evidence type="ECO:0000256" key="5">
    <source>
        <dbReference type="ARBA" id="ARBA00022832"/>
    </source>
</evidence>
<evidence type="ECO:0000256" key="14">
    <source>
        <dbReference type="ARBA" id="ARBA00041063"/>
    </source>
</evidence>
<keyword evidence="22" id="KW-1185">Reference proteome</keyword>
<evidence type="ECO:0000256" key="8">
    <source>
        <dbReference type="ARBA" id="ARBA00023098"/>
    </source>
</evidence>
<evidence type="ECO:0000256" key="3">
    <source>
        <dbReference type="ARBA" id="ARBA00022516"/>
    </source>
</evidence>
<evidence type="ECO:0000256" key="12">
    <source>
        <dbReference type="ARBA" id="ARBA00038622"/>
    </source>
</evidence>
<dbReference type="GO" id="GO:0006633">
    <property type="term" value="P:fatty acid biosynthetic process"/>
    <property type="evidence" value="ECO:0007669"/>
    <property type="project" value="UniProtKB-KW"/>
</dbReference>
<dbReference type="InterPro" id="IPR036291">
    <property type="entry name" value="NAD(P)-bd_dom_sf"/>
</dbReference>
<keyword evidence="8" id="KW-0443">Lipid metabolism</keyword>
<dbReference type="OrthoDB" id="417891at2759"/>
<keyword evidence="5" id="KW-0276">Fatty acid metabolism</keyword>
<accession>A0A0D2VFB4</accession>
<comment type="function">
    <text evidence="11">Participates in chain elongation of fatty acids. Catalyzes the reduction of trans-2-enoyl-CoAs of varying chain lengths from 6:1 to 16:1, having maximum activity with 10:1 CoA. Has no 2,4-dienoyl-CoA reductase activity.</text>
</comment>
<dbReference type="PANTHER" id="PTHR24317:SF7">
    <property type="entry name" value="PEROXISOMAL TRANS-2-ENOYL-COA REDUCTASE"/>
    <property type="match status" value="1"/>
</dbReference>
<dbReference type="Proteomes" id="UP000008743">
    <property type="component" value="Unassembled WGS sequence"/>
</dbReference>
<keyword evidence="10" id="KW-0275">Fatty acid biosynthesis</keyword>
<evidence type="ECO:0000256" key="13">
    <source>
        <dbReference type="ARBA" id="ARBA00038849"/>
    </source>
</evidence>
<dbReference type="InParanoid" id="A0A0D2VFB4"/>
<keyword evidence="3" id="KW-0444">Lipid biosynthesis</keyword>
<keyword evidence="6" id="KW-0521">NADP</keyword>
<comment type="catalytic activity">
    <reaction evidence="15">
        <text>(2E)-dodecenoyl-CoA + NADPH + H(+) = dodecanoyl-CoA + NADP(+)</text>
        <dbReference type="Rhea" id="RHEA:44964"/>
        <dbReference type="ChEBI" id="CHEBI:15378"/>
        <dbReference type="ChEBI" id="CHEBI:57330"/>
        <dbReference type="ChEBI" id="CHEBI:57375"/>
        <dbReference type="ChEBI" id="CHEBI:57783"/>
        <dbReference type="ChEBI" id="CHEBI:58349"/>
    </reaction>
    <physiologicalReaction direction="left-to-right" evidence="15">
        <dbReference type="Rhea" id="RHEA:44965"/>
    </physiologicalReaction>
</comment>
<keyword evidence="9" id="KW-0576">Peroxisome</keyword>
<dbReference type="GO" id="GO:0005777">
    <property type="term" value="C:peroxisome"/>
    <property type="evidence" value="ECO:0007669"/>
    <property type="project" value="UniProtKB-SubCell"/>
</dbReference>
<comment type="pathway">
    <text evidence="2">Lipid metabolism.</text>
</comment>
<dbReference type="AlphaFoldDB" id="A0A0D2VFB4"/>
<name>A0A0D2VFB4_CAPO3</name>
<comment type="catalytic activity">
    <reaction evidence="18">
        <text>a (2E)-enoyl-CoA + NADPH + H(+) = a 2,3-saturated acyl-CoA + NADP(+)</text>
        <dbReference type="Rhea" id="RHEA:33763"/>
        <dbReference type="ChEBI" id="CHEBI:15378"/>
        <dbReference type="ChEBI" id="CHEBI:57783"/>
        <dbReference type="ChEBI" id="CHEBI:58349"/>
        <dbReference type="ChEBI" id="CHEBI:58856"/>
        <dbReference type="ChEBI" id="CHEBI:65111"/>
        <dbReference type="EC" id="1.3.1.38"/>
    </reaction>
    <physiologicalReaction direction="left-to-right" evidence="18">
        <dbReference type="Rhea" id="RHEA:33764"/>
    </physiologicalReaction>
</comment>
<dbReference type="PANTHER" id="PTHR24317">
    <property type="entry name" value="PEROXISOMAL TRANS-2-ENOYL-COA REDUCTASE"/>
    <property type="match status" value="1"/>
</dbReference>
<reference evidence="22" key="1">
    <citation type="submission" date="2011-02" db="EMBL/GenBank/DDBJ databases">
        <title>The Genome Sequence of Capsaspora owczarzaki ATCC 30864.</title>
        <authorList>
            <person name="Russ C."/>
            <person name="Cuomo C."/>
            <person name="Burger G."/>
            <person name="Gray M.W."/>
            <person name="Holland P.W.H."/>
            <person name="King N."/>
            <person name="Lang F.B.F."/>
            <person name="Roger A.J."/>
            <person name="Ruiz-Trillo I."/>
            <person name="Young S.K."/>
            <person name="Zeng Q."/>
            <person name="Gargeya S."/>
            <person name="Alvarado L."/>
            <person name="Berlin A."/>
            <person name="Chapman S.B."/>
            <person name="Chen Z."/>
            <person name="Freedman E."/>
            <person name="Gellesch M."/>
            <person name="Goldberg J."/>
            <person name="Griggs A."/>
            <person name="Gujja S."/>
            <person name="Heilman E."/>
            <person name="Heiman D."/>
            <person name="Howarth C."/>
            <person name="Mehta T."/>
            <person name="Neiman D."/>
            <person name="Pearson M."/>
            <person name="Roberts A."/>
            <person name="Saif S."/>
            <person name="Shea T."/>
            <person name="Shenoy N."/>
            <person name="Sisk P."/>
            <person name="Stolte C."/>
            <person name="Sykes S."/>
            <person name="White J."/>
            <person name="Yandava C."/>
            <person name="Haas B."/>
            <person name="Nusbaum C."/>
            <person name="Birren B."/>
        </authorList>
    </citation>
    <scope>NUCLEOTIDE SEQUENCE</scope>
    <source>
        <strain evidence="22">ATCC 30864</strain>
    </source>
</reference>
<evidence type="ECO:0000256" key="16">
    <source>
        <dbReference type="ARBA" id="ARBA00048686"/>
    </source>
</evidence>
<evidence type="ECO:0000256" key="9">
    <source>
        <dbReference type="ARBA" id="ARBA00023140"/>
    </source>
</evidence>
<evidence type="ECO:0000256" key="7">
    <source>
        <dbReference type="ARBA" id="ARBA00023002"/>
    </source>
</evidence>